<evidence type="ECO:0000256" key="1">
    <source>
        <dbReference type="SAM" id="SignalP"/>
    </source>
</evidence>
<evidence type="ECO:0000313" key="2">
    <source>
        <dbReference type="EMBL" id="WKN35827.1"/>
    </source>
</evidence>
<dbReference type="SUPFAM" id="SSF48452">
    <property type="entry name" value="TPR-like"/>
    <property type="match status" value="1"/>
</dbReference>
<reference evidence="2" key="2">
    <citation type="journal article" date="2024" name="Antonie Van Leeuwenhoek">
        <title>Roseihalotalea indica gen. nov., sp. nov., a halophilic Bacteroidetes from mesopelagic Southwest Indian Ocean with higher carbohydrate metabolic potential.</title>
        <authorList>
            <person name="Chen B."/>
            <person name="Zhang M."/>
            <person name="Lin D."/>
            <person name="Ye J."/>
            <person name="Tang K."/>
        </authorList>
    </citation>
    <scope>NUCLEOTIDE SEQUENCE</scope>
    <source>
        <strain evidence="2">TK19036</strain>
    </source>
</reference>
<feature type="signal peptide" evidence="1">
    <location>
        <begin position="1"/>
        <end position="22"/>
    </location>
</feature>
<protein>
    <submittedName>
        <fullName evidence="2">SusD/RagB family nutrient-binding outer membrane lipoprotein</fullName>
    </submittedName>
</protein>
<dbReference type="AlphaFoldDB" id="A0AA49GJE2"/>
<name>A0AA49GJE2_9BACT</name>
<keyword evidence="2" id="KW-0449">Lipoprotein</keyword>
<reference evidence="2" key="1">
    <citation type="journal article" date="2023" name="Comput. Struct. Biotechnol. J.">
        <title>Discovery of a novel marine Bacteroidetes with a rich repertoire of carbohydrate-active enzymes.</title>
        <authorList>
            <person name="Chen B."/>
            <person name="Liu G."/>
            <person name="Chen Q."/>
            <person name="Wang H."/>
            <person name="Liu L."/>
            <person name="Tang K."/>
        </authorList>
    </citation>
    <scope>NUCLEOTIDE SEQUENCE</scope>
    <source>
        <strain evidence="2">TK19036</strain>
    </source>
</reference>
<accession>A0AA49GJE2</accession>
<dbReference type="PROSITE" id="PS51257">
    <property type="entry name" value="PROKAR_LIPOPROTEIN"/>
    <property type="match status" value="1"/>
</dbReference>
<dbReference type="Pfam" id="PF12771">
    <property type="entry name" value="SusD-like_2"/>
    <property type="match status" value="1"/>
</dbReference>
<dbReference type="InterPro" id="IPR041662">
    <property type="entry name" value="SusD-like_2"/>
</dbReference>
<dbReference type="EMBL" id="CP120682">
    <property type="protein sequence ID" value="WKN35827.1"/>
    <property type="molecule type" value="Genomic_DNA"/>
</dbReference>
<keyword evidence="1" id="KW-0732">Signal</keyword>
<dbReference type="Gene3D" id="1.25.40.390">
    <property type="match status" value="1"/>
</dbReference>
<proteinExistence type="predicted"/>
<feature type="chain" id="PRO_5041300712" evidence="1">
    <location>
        <begin position="23"/>
        <end position="489"/>
    </location>
</feature>
<sequence length="489" mass="54083">MKLLIKTWMMAFGLLIAVGACTEEFEEINSNPNKPTEVDPQYLLPHAIQSAVDNYWGNKTRNERLNFDHAMSWTGYLTRNIYENEGDNYNVQPSVNITTWEVFYTDALINFQKIITFSDAESESPNPNFEGIGIGMQAWTFAVLTDVWGAIPYSQALAGTADEPVYSPGYDSQEAVYAGVIEQLKLANEKLDPNGPAIAGDIMFGGDIMMWKKFFNSTRFKLLNRQAHKVASSGTEMQTMLDDPATYPMMESNDDIAQLQYGAVPTNNPWHDILIQQGRSDWNINSMLVNTLQNYDDPRLEVYATPGSLAEGVYSGHPSGLPGEIATNYLGYSAVINQDIFAQTTSPAVLMSYAELEFIKAEAALDGDISGDPQAFMETGIEASFDQFGLVLPAGYLAQVGGATKEAIMTQKWLALFGQGIESWTELRRTGYPVLPAHDPRAQFKNDGILPTRMEYPSTEASLNSANLEAGISLNGGPNNMQTPLWWVE</sequence>
<organism evidence="2">
    <name type="scientific">Roseihalotalea indica</name>
    <dbReference type="NCBI Taxonomy" id="2867963"/>
    <lineage>
        <taxon>Bacteria</taxon>
        <taxon>Pseudomonadati</taxon>
        <taxon>Bacteroidota</taxon>
        <taxon>Cytophagia</taxon>
        <taxon>Cytophagales</taxon>
        <taxon>Catalimonadaceae</taxon>
        <taxon>Roseihalotalea</taxon>
    </lineage>
</organism>
<dbReference type="InterPro" id="IPR011990">
    <property type="entry name" value="TPR-like_helical_dom_sf"/>
</dbReference>
<gene>
    <name evidence="2" type="ORF">K4G66_26005</name>
</gene>